<feature type="compositionally biased region" description="Polar residues" evidence="1">
    <location>
        <begin position="55"/>
        <end position="73"/>
    </location>
</feature>
<organism evidence="3 4">
    <name type="scientific">Zymoseptoria tritici (strain ST99CH_3D7)</name>
    <dbReference type="NCBI Taxonomy" id="1276538"/>
    <lineage>
        <taxon>Eukaryota</taxon>
        <taxon>Fungi</taxon>
        <taxon>Dikarya</taxon>
        <taxon>Ascomycota</taxon>
        <taxon>Pezizomycotina</taxon>
        <taxon>Dothideomycetes</taxon>
        <taxon>Dothideomycetidae</taxon>
        <taxon>Mycosphaerellales</taxon>
        <taxon>Mycosphaerellaceae</taxon>
        <taxon>Zymoseptoria</taxon>
    </lineage>
</organism>
<feature type="compositionally biased region" description="Polar residues" evidence="1">
    <location>
        <begin position="130"/>
        <end position="154"/>
    </location>
</feature>
<feature type="region of interest" description="Disordered" evidence="1">
    <location>
        <begin position="174"/>
        <end position="286"/>
    </location>
</feature>
<feature type="compositionally biased region" description="Basic residues" evidence="1">
    <location>
        <begin position="40"/>
        <end position="54"/>
    </location>
</feature>
<gene>
    <name evidence="3" type="ORF">ZT3D7_G9808</name>
</gene>
<evidence type="ECO:0000313" key="3">
    <source>
        <dbReference type="EMBL" id="SMQ54653.1"/>
    </source>
</evidence>
<feature type="compositionally biased region" description="Basic and acidic residues" evidence="1">
    <location>
        <begin position="116"/>
        <end position="129"/>
    </location>
</feature>
<dbReference type="Proteomes" id="UP000215127">
    <property type="component" value="Chromosome 10"/>
</dbReference>
<keyword evidence="2" id="KW-0472">Membrane</keyword>
<keyword evidence="2" id="KW-0812">Transmembrane</keyword>
<feature type="region of interest" description="Disordered" evidence="1">
    <location>
        <begin position="1"/>
        <end position="73"/>
    </location>
</feature>
<feature type="transmembrane region" description="Helical" evidence="2">
    <location>
        <begin position="389"/>
        <end position="407"/>
    </location>
</feature>
<feature type="compositionally biased region" description="Basic and acidic residues" evidence="1">
    <location>
        <begin position="187"/>
        <end position="197"/>
    </location>
</feature>
<sequence length="409" mass="45977">MLNTSKKYDGPMPPLPPIPRSPENDEDFDTLSALPSPALHPKKSGHSLRHKRSKSNPSSHSRQTSQVSYVGSDADSMSVQRNSIGSAIFPIWARRFYSGSHELRSKVSLADMSGNSRREQAAGRHERTDSSWTDRSITSRLGTGYSNMESISPTSSHFMPAVFRARTRKLVKDGRVNKFASKKRMSSTRDRDRDSNAGRDSMAITALSDQPRNPDDSAEYLPSGQPKYGRLKDSSPTPGQKRRLPRKYSKQRLWNQMEFPRPMTSDRLSSLGVEPRLGPPTRSSQQGLPRWYAPSFVESLDTLIKSRCNRQILCFTVGFVIPLAWMLGAVLPLPHRPVDPRDLPENASSSQVDVATAMMKHEAGADSELRWREERTYLKARWWRMLNRVMSFVGLLVIAAIVALVVITV</sequence>
<reference evidence="3 4" key="1">
    <citation type="submission" date="2016-06" db="EMBL/GenBank/DDBJ databases">
        <authorList>
            <person name="Kjaerup R.B."/>
            <person name="Dalgaard T.S."/>
            <person name="Juul-Madsen H.R."/>
        </authorList>
    </citation>
    <scope>NUCLEOTIDE SEQUENCE [LARGE SCALE GENOMIC DNA]</scope>
</reference>
<protein>
    <recommendedName>
        <fullName evidence="5">Serine-rich protein</fullName>
    </recommendedName>
</protein>
<dbReference type="AlphaFoldDB" id="A0A1X7S4P2"/>
<feature type="compositionally biased region" description="Basic residues" evidence="1">
    <location>
        <begin position="240"/>
        <end position="250"/>
    </location>
</feature>
<proteinExistence type="predicted"/>
<accession>A0A1X7S4P2</accession>
<keyword evidence="2" id="KW-1133">Transmembrane helix</keyword>
<name>A0A1X7S4P2_ZYMT9</name>
<feature type="region of interest" description="Disordered" evidence="1">
    <location>
        <begin position="111"/>
        <end position="154"/>
    </location>
</feature>
<evidence type="ECO:0000256" key="2">
    <source>
        <dbReference type="SAM" id="Phobius"/>
    </source>
</evidence>
<feature type="transmembrane region" description="Helical" evidence="2">
    <location>
        <begin position="312"/>
        <end position="333"/>
    </location>
</feature>
<keyword evidence="4" id="KW-1185">Reference proteome</keyword>
<evidence type="ECO:0000256" key="1">
    <source>
        <dbReference type="SAM" id="MobiDB-lite"/>
    </source>
</evidence>
<dbReference type="EMBL" id="LT853701">
    <property type="protein sequence ID" value="SMQ54653.1"/>
    <property type="molecule type" value="Genomic_DNA"/>
</dbReference>
<feature type="compositionally biased region" description="Pro residues" evidence="1">
    <location>
        <begin position="11"/>
        <end position="20"/>
    </location>
</feature>
<evidence type="ECO:0000313" key="4">
    <source>
        <dbReference type="Proteomes" id="UP000215127"/>
    </source>
</evidence>
<evidence type="ECO:0008006" key="5">
    <source>
        <dbReference type="Google" id="ProtNLM"/>
    </source>
</evidence>